<gene>
    <name evidence="2" type="ORF">EV656_105147</name>
</gene>
<reference evidence="2 3" key="1">
    <citation type="submission" date="2019-03" db="EMBL/GenBank/DDBJ databases">
        <title>Genomic Encyclopedia of Type Strains, Phase IV (KMG-IV): sequencing the most valuable type-strain genomes for metagenomic binning, comparative biology and taxonomic classification.</title>
        <authorList>
            <person name="Goeker M."/>
        </authorList>
    </citation>
    <scope>NUCLEOTIDE SEQUENCE [LARGE SCALE GENOMIC DNA]</scope>
    <source>
        <strain evidence="2 3">DSM 2781</strain>
    </source>
</reference>
<keyword evidence="3" id="KW-1185">Reference proteome</keyword>
<evidence type="ECO:0000313" key="2">
    <source>
        <dbReference type="EMBL" id="TCP22845.1"/>
    </source>
</evidence>
<dbReference type="AlphaFoldDB" id="A0A4R2NNJ0"/>
<proteinExistence type="predicted"/>
<sequence length="129" mass="14377">MKTLIRAAAAALAVFAAVPAAADDLLDQYVAYIGGHDLYNSKGVRLWEPYQILRQDRANFHRFGRRDPMDQGDRFFADMNNRAAMERMLMQGNMPAPAANAIVNGGATVVVKVWGWGNQGRYVTVDVYR</sequence>
<dbReference type="EMBL" id="SLXL01000005">
    <property type="protein sequence ID" value="TCP22845.1"/>
    <property type="molecule type" value="Genomic_DNA"/>
</dbReference>
<keyword evidence="1" id="KW-0732">Signal</keyword>
<protein>
    <submittedName>
        <fullName evidence="2">Uncharacterized protein</fullName>
    </submittedName>
</protein>
<name>A0A4R2NNJ0_RHOAD</name>
<evidence type="ECO:0000256" key="1">
    <source>
        <dbReference type="SAM" id="SignalP"/>
    </source>
</evidence>
<comment type="caution">
    <text evidence="2">The sequence shown here is derived from an EMBL/GenBank/DDBJ whole genome shotgun (WGS) entry which is preliminary data.</text>
</comment>
<organism evidence="2 3">
    <name type="scientific">Rhodovulum adriaticum</name>
    <name type="common">Rhodopseudomonas adriatica</name>
    <dbReference type="NCBI Taxonomy" id="35804"/>
    <lineage>
        <taxon>Bacteria</taxon>
        <taxon>Pseudomonadati</taxon>
        <taxon>Pseudomonadota</taxon>
        <taxon>Alphaproteobacteria</taxon>
        <taxon>Rhodobacterales</taxon>
        <taxon>Paracoccaceae</taxon>
        <taxon>Rhodovulum</taxon>
    </lineage>
</organism>
<dbReference type="Proteomes" id="UP000295733">
    <property type="component" value="Unassembled WGS sequence"/>
</dbReference>
<feature type="signal peptide" evidence="1">
    <location>
        <begin position="1"/>
        <end position="22"/>
    </location>
</feature>
<feature type="chain" id="PRO_5020312920" evidence="1">
    <location>
        <begin position="23"/>
        <end position="129"/>
    </location>
</feature>
<dbReference type="OrthoDB" id="8453064at2"/>
<evidence type="ECO:0000313" key="3">
    <source>
        <dbReference type="Proteomes" id="UP000295733"/>
    </source>
</evidence>
<dbReference type="RefSeq" id="WP_132602927.1">
    <property type="nucleotide sequence ID" value="NZ_NRRP01000026.1"/>
</dbReference>
<accession>A0A4R2NNJ0</accession>